<keyword evidence="2" id="KW-1185">Reference proteome</keyword>
<gene>
    <name evidence="1" type="ORF">CIPAW_07G168900</name>
</gene>
<protein>
    <submittedName>
        <fullName evidence="1">Uncharacterized protein</fullName>
    </submittedName>
</protein>
<organism evidence="1 2">
    <name type="scientific">Carya illinoinensis</name>
    <name type="common">Pecan</name>
    <dbReference type="NCBI Taxonomy" id="32201"/>
    <lineage>
        <taxon>Eukaryota</taxon>
        <taxon>Viridiplantae</taxon>
        <taxon>Streptophyta</taxon>
        <taxon>Embryophyta</taxon>
        <taxon>Tracheophyta</taxon>
        <taxon>Spermatophyta</taxon>
        <taxon>Magnoliopsida</taxon>
        <taxon>eudicotyledons</taxon>
        <taxon>Gunneridae</taxon>
        <taxon>Pentapetalae</taxon>
        <taxon>rosids</taxon>
        <taxon>fabids</taxon>
        <taxon>Fagales</taxon>
        <taxon>Juglandaceae</taxon>
        <taxon>Carya</taxon>
    </lineage>
</organism>
<evidence type="ECO:0000313" key="2">
    <source>
        <dbReference type="Proteomes" id="UP000811609"/>
    </source>
</evidence>
<comment type="caution">
    <text evidence="1">The sequence shown here is derived from an EMBL/GenBank/DDBJ whole genome shotgun (WGS) entry which is preliminary data.</text>
</comment>
<name>A0A8T1Q325_CARIL</name>
<dbReference type="Proteomes" id="UP000811609">
    <property type="component" value="Chromosome 7"/>
</dbReference>
<dbReference type="AlphaFoldDB" id="A0A8T1Q325"/>
<evidence type="ECO:0000313" key="1">
    <source>
        <dbReference type="EMBL" id="KAG6648774.1"/>
    </source>
</evidence>
<dbReference type="EMBL" id="CM031815">
    <property type="protein sequence ID" value="KAG6648774.1"/>
    <property type="molecule type" value="Genomic_DNA"/>
</dbReference>
<sequence>MDIVWAELRVGSVVTGVWGAVFGIGARWCGLVGLIGAHVCSGGVGLIGAHARSVQEILVCGWILKAERRIRNFENCKREESLNRLTVGSKASNRQASGPS</sequence>
<accession>A0A8T1Q325</accession>
<proteinExistence type="predicted"/>
<reference evidence="1" key="1">
    <citation type="submission" date="2020-12" db="EMBL/GenBank/DDBJ databases">
        <title>WGS assembly of Carya illinoinensis cv. Pawnee.</title>
        <authorList>
            <person name="Platts A."/>
            <person name="Shu S."/>
            <person name="Wright S."/>
            <person name="Barry K."/>
            <person name="Edger P."/>
            <person name="Pires J.C."/>
            <person name="Schmutz J."/>
        </authorList>
    </citation>
    <scope>NUCLEOTIDE SEQUENCE</scope>
    <source>
        <tissue evidence="1">Leaf</tissue>
    </source>
</reference>